<dbReference type="PROSITE" id="PS01131">
    <property type="entry name" value="RRNA_A_DIMETH"/>
    <property type="match status" value="1"/>
</dbReference>
<proteinExistence type="predicted"/>
<dbReference type="GO" id="GO:0000179">
    <property type="term" value="F:rRNA (adenine-N6,N6-)-dimethyltransferase activity"/>
    <property type="evidence" value="ECO:0007669"/>
    <property type="project" value="InterPro"/>
</dbReference>
<dbReference type="AlphaFoldDB" id="A0A2M8L7G2"/>
<dbReference type="EMBL" id="PFEM01000017">
    <property type="protein sequence ID" value="PJE70162.1"/>
    <property type="molecule type" value="Genomic_DNA"/>
</dbReference>
<dbReference type="PANTHER" id="PTHR43861">
    <property type="entry name" value="TRANS-ACONITATE 2-METHYLTRANSFERASE-RELATED"/>
    <property type="match status" value="1"/>
</dbReference>
<dbReference type="CDD" id="cd02440">
    <property type="entry name" value="AdoMet_MTases"/>
    <property type="match status" value="1"/>
</dbReference>
<dbReference type="SUPFAM" id="SSF53335">
    <property type="entry name" value="S-adenosyl-L-methionine-dependent methyltransferases"/>
    <property type="match status" value="1"/>
</dbReference>
<reference evidence="2" key="1">
    <citation type="submission" date="2017-09" db="EMBL/GenBank/DDBJ databases">
        <title>Depth-based differentiation of microbial function through sediment-hosted aquifers and enrichment of novel symbionts in the deep terrestrial subsurface.</title>
        <authorList>
            <person name="Probst A.J."/>
            <person name="Ladd B."/>
            <person name="Jarett J.K."/>
            <person name="Geller-Mcgrath D.E."/>
            <person name="Sieber C.M.K."/>
            <person name="Emerson J.B."/>
            <person name="Anantharaman K."/>
            <person name="Thomas B.C."/>
            <person name="Malmstrom R."/>
            <person name="Stieglmeier M."/>
            <person name="Klingl A."/>
            <person name="Woyke T."/>
            <person name="Ryan C.M."/>
            <person name="Banfield J.F."/>
        </authorList>
    </citation>
    <scope>NUCLEOTIDE SEQUENCE [LARGE SCALE GENOMIC DNA]</scope>
</reference>
<accession>A0A2M8L7G2</accession>
<dbReference type="Gene3D" id="3.40.50.150">
    <property type="entry name" value="Vaccinia Virus protein VP39"/>
    <property type="match status" value="1"/>
</dbReference>
<gene>
    <name evidence="1" type="ORF">COU97_01205</name>
</gene>
<organism evidence="1 2">
    <name type="scientific">Candidatus Shapirobacteria bacterium CG10_big_fil_rev_8_21_14_0_10_48_15</name>
    <dbReference type="NCBI Taxonomy" id="1974484"/>
    <lineage>
        <taxon>Bacteria</taxon>
        <taxon>Candidatus Shapironibacteriota</taxon>
    </lineage>
</organism>
<evidence type="ECO:0000313" key="1">
    <source>
        <dbReference type="EMBL" id="PJE70162.1"/>
    </source>
</evidence>
<dbReference type="Pfam" id="PF13489">
    <property type="entry name" value="Methyltransf_23"/>
    <property type="match status" value="1"/>
</dbReference>
<evidence type="ECO:0000313" key="2">
    <source>
        <dbReference type="Proteomes" id="UP000231579"/>
    </source>
</evidence>
<dbReference type="Proteomes" id="UP000231579">
    <property type="component" value="Unassembled WGS sequence"/>
</dbReference>
<dbReference type="InterPro" id="IPR020596">
    <property type="entry name" value="rRNA_Ade_Mease_Trfase_CS"/>
</dbReference>
<name>A0A2M8L7G2_9BACT</name>
<comment type="caution">
    <text evidence="1">The sequence shown here is derived from an EMBL/GenBank/DDBJ whole genome shotgun (WGS) entry which is preliminary data.</text>
</comment>
<sequence length="203" mass="23430">MVRKTKKLYCGLGWPTIFTHIRFFTAPFEKLEKLVPKKGCIIDLGCGYGIFSNFLGLTGSKRKILGIEFDEKKIRVANRGVANVKFFRDDITKIKLVPADTILLIHVLHHLNSLADQEKLLKACRQKLKKSGQLIIAEVDRKPVGKYWLGWLVDHLLYPRDRIFYRFPAEFKKLFASLGFKVKLIRASQGKPFAHVIYLLSKR</sequence>
<protein>
    <submittedName>
        <fullName evidence="1">Uncharacterized protein</fullName>
    </submittedName>
</protein>
<dbReference type="InterPro" id="IPR029063">
    <property type="entry name" value="SAM-dependent_MTases_sf"/>
</dbReference>